<dbReference type="Gene3D" id="1.25.40.10">
    <property type="entry name" value="Tetratricopeptide repeat domain"/>
    <property type="match status" value="1"/>
</dbReference>
<feature type="compositionally biased region" description="Basic and acidic residues" evidence="1">
    <location>
        <begin position="127"/>
        <end position="145"/>
    </location>
</feature>
<dbReference type="OrthoDB" id="10011945at2759"/>
<comment type="caution">
    <text evidence="2">The sequence shown here is derived from an EMBL/GenBank/DDBJ whole genome shotgun (WGS) entry which is preliminary data.</text>
</comment>
<feature type="compositionally biased region" description="Basic and acidic residues" evidence="1">
    <location>
        <begin position="227"/>
        <end position="244"/>
    </location>
</feature>
<dbReference type="EMBL" id="BDIP01000391">
    <property type="protein sequence ID" value="GIQ81429.1"/>
    <property type="molecule type" value="Genomic_DNA"/>
</dbReference>
<protein>
    <submittedName>
        <fullName evidence="2">Uncharacterized protein</fullName>
    </submittedName>
</protein>
<feature type="region of interest" description="Disordered" evidence="1">
    <location>
        <begin position="94"/>
        <end position="155"/>
    </location>
</feature>
<dbReference type="InterPro" id="IPR011990">
    <property type="entry name" value="TPR-like_helical_dom_sf"/>
</dbReference>
<dbReference type="SUPFAM" id="SSF48452">
    <property type="entry name" value="TPR-like"/>
    <property type="match status" value="1"/>
</dbReference>
<dbReference type="InterPro" id="IPR015915">
    <property type="entry name" value="Kelch-typ_b-propeller"/>
</dbReference>
<sequence length="1396" mass="152470">MASDPVEVWLRIPPLITQGLYEEAIEQLSEGLNDHPNDMNLLSSRAGAYLHQGQALLALQDARTMLVTSPIDKRGMYAMEQAMALLSDVESGVSGARAKGDSGLGLPHREREIHDPSTGSELTLGGERADVTEERVAERERETHPYMKRSHYPHPDPRLFLSLAGEGEDFSDTTLSLTQSATERETETNGEVIVSEPDAVETTERKVSLPPLQALTEDGDTGLETGSAERERETELAERERETPTRCPDGALCSDLSVSHRESAIHPARSVSSDPFAHALSGCEGVPPTDGACVCAHGSACPLLRQHLAATESATDTDTPLPPALSAHLESYIHLPRPVCTLGPLCPLLLPDPDCDTLETHLWEHSHDGILDVRPRCKDGLACAARAEVSHVSAFCHPPVQMPLSRYQSHNIDYRANLAFVREQVPRHGNAEIQGLIESLLPTHRLSPEKLELVLATGYFLSLKSLNRVWDPVFLSELAATHPIVMTFLPEHQNIVSEYLAAVTLLSAARNYGEVRDEYFLRERLAKRAASSLLDHAVIEELEEVCARIVAAANRITSFDTGFIGFHLDKVAGTDNTLFAILGPNSGRHYGEVTITFRPSTLHHPDTYVHFTAATRYISSSRPNLPGRPHITLPGIGSRRAPFDQARIEYYHRSRLSLAEPGTSEVLADDLVSLLGDREHAPSLESARRALETLDSHSVIEAHLPPTLGLGHIQGIQMSEDAYRQISSAGRALLQALPRGTVTIMPRMSWSTPFLTLPPGQQCRLGYDISLSRTPVRIPSRLNLDTAEDTPTYVHFSCYGECLMEVTGDVPSAGVTVCLRSGSVRVLPCSLAEAREGEIRAPSECTLPSVDALRFRSYIVCLSKYGLRVARSDSFATVAEPITFRTESWMSHPPSQVSFASLKGAATVKGCVIGDSPAIGEAPVTALEGVNTDIPNAAPVTIPRHRRVPPVMRVPVRGGRFHAEVETHRLEEFVARNADKEAEGTSNRSVVGTSILFTAVDVGGEGVGLTSAIMLSHTEMLCCPIPHEPLSLASLAPRAVNVADGEEEGVVRCQADLATWECLREGGHVEQTPYFCSTPLTQHTLCGHRLYSLYVHQRTQFAFCEVDTGEWQDIPWTGPLLKKATGRYPEFEQHLTSVGDTLLLVGSPTPSVESVDLLTDSADATPTAMSLTCHMYDTDAGVWEEPATLALSSMCVSEYTTWHHSSVVVGGTLHVFVWTDRSFSRSGMPFDTLWERYDPERQEAAEHEPVPPTQTEAPTSWRLPVIHLTYTPGLAPRAEELSLPPGVSIPRRDTSAFVHGTRVLFSDDKDMATVFDTVSGEWARVKTDLGAGRRVGSVVTQRPDGVVLSPHRSSGISMGTEPYSETFHIVAGELDARDAFPHPELRWAEGIDKIGG</sequence>
<dbReference type="Gene3D" id="2.120.10.80">
    <property type="entry name" value="Kelch-type beta propeller"/>
    <property type="match status" value="1"/>
</dbReference>
<dbReference type="SUPFAM" id="SSF50965">
    <property type="entry name" value="Galactose oxidase, central domain"/>
    <property type="match status" value="1"/>
</dbReference>
<keyword evidence="3" id="KW-1185">Reference proteome</keyword>
<name>A0A9K3CQJ3_9EUKA</name>
<evidence type="ECO:0000313" key="3">
    <source>
        <dbReference type="Proteomes" id="UP000265618"/>
    </source>
</evidence>
<dbReference type="InterPro" id="IPR011043">
    <property type="entry name" value="Gal_Oxase/kelch_b-propeller"/>
</dbReference>
<proteinExistence type="predicted"/>
<reference evidence="2 3" key="1">
    <citation type="journal article" date="2018" name="PLoS ONE">
        <title>The draft genome of Kipferlia bialata reveals reductive genome evolution in fornicate parasites.</title>
        <authorList>
            <person name="Tanifuji G."/>
            <person name="Takabayashi S."/>
            <person name="Kume K."/>
            <person name="Takagi M."/>
            <person name="Nakayama T."/>
            <person name="Kamikawa R."/>
            <person name="Inagaki Y."/>
            <person name="Hashimoto T."/>
        </authorList>
    </citation>
    <scope>NUCLEOTIDE SEQUENCE [LARGE SCALE GENOMIC DNA]</scope>
    <source>
        <strain evidence="2">NY0173</strain>
    </source>
</reference>
<evidence type="ECO:0000256" key="1">
    <source>
        <dbReference type="SAM" id="MobiDB-lite"/>
    </source>
</evidence>
<organism evidence="2 3">
    <name type="scientific">Kipferlia bialata</name>
    <dbReference type="NCBI Taxonomy" id="797122"/>
    <lineage>
        <taxon>Eukaryota</taxon>
        <taxon>Metamonada</taxon>
        <taxon>Carpediemonas-like organisms</taxon>
        <taxon>Kipferlia</taxon>
    </lineage>
</organism>
<dbReference type="Proteomes" id="UP000265618">
    <property type="component" value="Unassembled WGS sequence"/>
</dbReference>
<evidence type="ECO:0000313" key="2">
    <source>
        <dbReference type="EMBL" id="GIQ81429.1"/>
    </source>
</evidence>
<accession>A0A9K3CQJ3</accession>
<gene>
    <name evidence="2" type="ORF">KIPB_002386</name>
</gene>
<feature type="region of interest" description="Disordered" evidence="1">
    <location>
        <begin position="178"/>
        <end position="250"/>
    </location>
</feature>